<feature type="non-terminal residue" evidence="2">
    <location>
        <position position="401"/>
    </location>
</feature>
<proteinExistence type="predicted"/>
<comment type="caution">
    <text evidence="2">The sequence shown here is derived from an EMBL/GenBank/DDBJ whole genome shotgun (WGS) entry which is preliminary data.</text>
</comment>
<name>A0AAE1HU65_9NEOP</name>
<evidence type="ECO:0000313" key="3">
    <source>
        <dbReference type="Proteomes" id="UP001219518"/>
    </source>
</evidence>
<accession>A0AAE1HU65</accession>
<dbReference type="EMBL" id="JAHWGI010001289">
    <property type="protein sequence ID" value="KAK3927497.1"/>
    <property type="molecule type" value="Genomic_DNA"/>
</dbReference>
<organism evidence="2 3">
    <name type="scientific">Frankliniella fusca</name>
    <dbReference type="NCBI Taxonomy" id="407009"/>
    <lineage>
        <taxon>Eukaryota</taxon>
        <taxon>Metazoa</taxon>
        <taxon>Ecdysozoa</taxon>
        <taxon>Arthropoda</taxon>
        <taxon>Hexapoda</taxon>
        <taxon>Insecta</taxon>
        <taxon>Pterygota</taxon>
        <taxon>Neoptera</taxon>
        <taxon>Paraneoptera</taxon>
        <taxon>Thysanoptera</taxon>
        <taxon>Terebrantia</taxon>
        <taxon>Thripoidea</taxon>
        <taxon>Thripidae</taxon>
        <taxon>Frankliniella</taxon>
    </lineage>
</organism>
<evidence type="ECO:0000256" key="1">
    <source>
        <dbReference type="SAM" id="MobiDB-lite"/>
    </source>
</evidence>
<reference evidence="2" key="1">
    <citation type="submission" date="2021-07" db="EMBL/GenBank/DDBJ databases">
        <authorList>
            <person name="Catto M.A."/>
            <person name="Jacobson A."/>
            <person name="Kennedy G."/>
            <person name="Labadie P."/>
            <person name="Hunt B.G."/>
            <person name="Srinivasan R."/>
        </authorList>
    </citation>
    <scope>NUCLEOTIDE SEQUENCE</scope>
    <source>
        <strain evidence="2">PL_HMW_Pooled</strain>
        <tissue evidence="2">Head</tissue>
    </source>
</reference>
<evidence type="ECO:0000313" key="2">
    <source>
        <dbReference type="EMBL" id="KAK3927497.1"/>
    </source>
</evidence>
<sequence>TRKQWSTTIISSLPTPKTDVQSSLKYQSEIFGKNTFRKIVYASASPYEYPGLVFWTRRTRLHSLHCTAPAGACRTLRTPCRGILAQGGLVLPGRSHAEWRPGLRKAGRHLPVIPASLRRAGPRELQVQESDEPALLGYAKDGGPWAGPPATPLRPGRLNPPLPAPARPPGPAAAWAGAGAGAGAGAAGTTSLGAAQRSGQTLPALLSALVAALVQLSPSMTPSSVIPGVARAALAAAALLLLAAPAAAAPAAASSTTSTAAPAPAPPQPEITPLQPGEEFYDQRQNGSENYRIHMDGMVVVVAPPEALMSVAGAAGAAGGGQGGQLEQQLLDIVAQQQAAGVEDNDVKPGKPGAKPPQNCVEGTPGCKKRRPGSLPAKSRSQLHLASLLLPLLRRQQVHQS</sequence>
<dbReference type="Proteomes" id="UP001219518">
    <property type="component" value="Unassembled WGS sequence"/>
</dbReference>
<feature type="region of interest" description="Disordered" evidence="1">
    <location>
        <begin position="136"/>
        <end position="190"/>
    </location>
</feature>
<feature type="region of interest" description="Disordered" evidence="1">
    <location>
        <begin position="341"/>
        <end position="381"/>
    </location>
</feature>
<gene>
    <name evidence="2" type="ORF">KUF71_015782</name>
</gene>
<protein>
    <submittedName>
        <fullName evidence="2">Triple functional domain protein</fullName>
    </submittedName>
</protein>
<feature type="compositionally biased region" description="Pro residues" evidence="1">
    <location>
        <begin position="146"/>
        <end position="171"/>
    </location>
</feature>
<reference evidence="2" key="2">
    <citation type="journal article" date="2023" name="BMC Genomics">
        <title>Pest status, molecular evolution, and epigenetic factors derived from the genome assembly of Frankliniella fusca, a thysanopteran phytovirus vector.</title>
        <authorList>
            <person name="Catto M.A."/>
            <person name="Labadie P.E."/>
            <person name="Jacobson A.L."/>
            <person name="Kennedy G.G."/>
            <person name="Srinivasan R."/>
            <person name="Hunt B.G."/>
        </authorList>
    </citation>
    <scope>NUCLEOTIDE SEQUENCE</scope>
    <source>
        <strain evidence="2">PL_HMW_Pooled</strain>
    </source>
</reference>
<dbReference type="AlphaFoldDB" id="A0AAE1HU65"/>
<keyword evidence="3" id="KW-1185">Reference proteome</keyword>
<feature type="region of interest" description="Disordered" evidence="1">
    <location>
        <begin position="257"/>
        <end position="282"/>
    </location>
</feature>